<dbReference type="Proteomes" id="UP000182264">
    <property type="component" value="Chromosome"/>
</dbReference>
<gene>
    <name evidence="1" type="ORF">A7E75_04130</name>
</gene>
<protein>
    <submittedName>
        <fullName evidence="1">Uncharacterized protein</fullName>
    </submittedName>
</protein>
<dbReference type="OrthoDB" id="5402372at2"/>
<name>A0A1L3GED1_SYNAC</name>
<organism evidence="1 2">
    <name type="scientific">Syntrophotalea acetylenica</name>
    <name type="common">Pelobacter acetylenicus</name>
    <dbReference type="NCBI Taxonomy" id="29542"/>
    <lineage>
        <taxon>Bacteria</taxon>
        <taxon>Pseudomonadati</taxon>
        <taxon>Thermodesulfobacteriota</taxon>
        <taxon>Desulfuromonadia</taxon>
        <taxon>Desulfuromonadales</taxon>
        <taxon>Syntrophotaleaceae</taxon>
        <taxon>Syntrophotalea</taxon>
    </lineage>
</organism>
<sequence length="72" mass="8009">MTVDQIKQAVFNLTPEQKKAFILETLPDLARDAMQDGTFLLQLFPVFMGILKDSGIELSQLLQLAGAMQGNR</sequence>
<accession>A0A1L3GED1</accession>
<dbReference type="STRING" id="29542.A6070_12765"/>
<dbReference type="RefSeq" id="WP_072286151.1">
    <property type="nucleotide sequence ID" value="NZ_CP015455.1"/>
</dbReference>
<dbReference type="KEGG" id="pace:A6070_12765"/>
<evidence type="ECO:0000313" key="1">
    <source>
        <dbReference type="EMBL" id="APG24311.1"/>
    </source>
</evidence>
<dbReference type="AlphaFoldDB" id="A0A1L3GED1"/>
<evidence type="ECO:0000313" key="2">
    <source>
        <dbReference type="Proteomes" id="UP000182264"/>
    </source>
</evidence>
<dbReference type="EMBL" id="CP015518">
    <property type="protein sequence ID" value="APG24311.1"/>
    <property type="molecule type" value="Genomic_DNA"/>
</dbReference>
<reference evidence="1 2" key="1">
    <citation type="journal article" date="2017" name="Genome Announc.">
        <title>Complete Genome Sequences of Two Acetylene-Fermenting Pelobacter acetylenicus Strains.</title>
        <authorList>
            <person name="Sutton J.M."/>
            <person name="Baesman S.M."/>
            <person name="Fierst J.L."/>
            <person name="Poret-Peterson A.T."/>
            <person name="Oremland R.S."/>
            <person name="Dunlap D.S."/>
            <person name="Akob D.M."/>
        </authorList>
    </citation>
    <scope>NUCLEOTIDE SEQUENCE [LARGE SCALE GENOMIC DNA]</scope>
    <source>
        <strain evidence="1 2">DSM 3247</strain>
    </source>
</reference>
<keyword evidence="2" id="KW-1185">Reference proteome</keyword>
<proteinExistence type="predicted"/>